<dbReference type="Proteomes" id="UP001165653">
    <property type="component" value="Unassembled WGS sequence"/>
</dbReference>
<evidence type="ECO:0008006" key="4">
    <source>
        <dbReference type="Google" id="ProtNLM"/>
    </source>
</evidence>
<comment type="caution">
    <text evidence="2">The sequence shown here is derived from an EMBL/GenBank/DDBJ whole genome shotgun (WGS) entry which is preliminary data.</text>
</comment>
<dbReference type="InterPro" id="IPR011990">
    <property type="entry name" value="TPR-like_helical_dom_sf"/>
</dbReference>
<dbReference type="RefSeq" id="WP_264514558.1">
    <property type="nucleotide sequence ID" value="NZ_JAPDDR010000008.1"/>
</dbReference>
<gene>
    <name evidence="2" type="ORF">OJ996_15625</name>
</gene>
<protein>
    <recommendedName>
        <fullName evidence="4">Tetratricopeptide repeat protein</fullName>
    </recommendedName>
</protein>
<organism evidence="2 3">
    <name type="scientific">Luteolibacter rhizosphaerae</name>
    <dbReference type="NCBI Taxonomy" id="2989719"/>
    <lineage>
        <taxon>Bacteria</taxon>
        <taxon>Pseudomonadati</taxon>
        <taxon>Verrucomicrobiota</taxon>
        <taxon>Verrucomicrobiia</taxon>
        <taxon>Verrucomicrobiales</taxon>
        <taxon>Verrucomicrobiaceae</taxon>
        <taxon>Luteolibacter</taxon>
    </lineage>
</organism>
<evidence type="ECO:0000256" key="1">
    <source>
        <dbReference type="SAM" id="SignalP"/>
    </source>
</evidence>
<keyword evidence="1" id="KW-0732">Signal</keyword>
<dbReference type="Gene3D" id="1.25.40.10">
    <property type="entry name" value="Tetratricopeptide repeat domain"/>
    <property type="match status" value="1"/>
</dbReference>
<dbReference type="SUPFAM" id="SSF48452">
    <property type="entry name" value="TPR-like"/>
    <property type="match status" value="2"/>
</dbReference>
<dbReference type="EMBL" id="JAPDDR010000008">
    <property type="protein sequence ID" value="MCW1915016.1"/>
    <property type="molecule type" value="Genomic_DNA"/>
</dbReference>
<feature type="chain" id="PRO_5047097511" description="Tetratricopeptide repeat protein" evidence="1">
    <location>
        <begin position="23"/>
        <end position="1112"/>
    </location>
</feature>
<keyword evidence="3" id="KW-1185">Reference proteome</keyword>
<feature type="signal peptide" evidence="1">
    <location>
        <begin position="1"/>
        <end position="22"/>
    </location>
</feature>
<evidence type="ECO:0000313" key="3">
    <source>
        <dbReference type="Proteomes" id="UP001165653"/>
    </source>
</evidence>
<name>A0ABT3G681_9BACT</name>
<sequence length="1112" mass="123450">MKRRVLLLTPLLIACGPFFYQAPPPLESYPQRIPGKGWSEVLEDFRPLAPDAAKESELIESCVVLIGELPSLGSAECQARIDGMIARNREGVFSARIADLLNEFRELAADDSLSAPVATYLTERIEQIRTGSADATPAPVRNWNQTPDEFAQAVEDHRVRQEAVLTRMDLAMKEAPPALLPNYGIRRARYLFDCGDYASARAAFADAAVAFPRHPRVEIARFMVGRCLLESMRKQRAVLKPPGLGSPEMRKLHQEVVDSFQAYLTQYPQGRFVPDAYGWLAAAEVEVGNHAAAVELQLQRLESRPSREIFRSVLRECDGLFAALLAAPDASSHRDFQGNALPWRTLAKYPEVARIFVYQALDPLARSGFPDPHENFTSDASTLDFLHRRVISPRRFTKSALKQLGAAVAGVPGNSPDPFILLVLGWASIMEDEPGQALVLFGRALANRKSDDLLQGRAVALTALGRHREAAAAYGELMESFPASILAKPAGFDRATARYRGGEAGEAFLDMLGLVSDSYSEDAGPRLHPEFEPRQWLDSIAQFAPLDELAKPLERLAPEEDGARLLRAVVRGRAMAVGRFDLARRHLDPPRAEDDRGWISVFYLPDRLHLDEAAWEKDVAPLAAALQRLQQGDGNEAALQLEVGRAWKAARGRLTLPLQQLFDYARSEGEKLDLLRRRNAAFLRIPADAVVKELDSRDELHHALRHFLAAADLSKDPAIVAPALEEANEALFRLAEFSEYRLSRAIETDAAALSARAVERLRHEFADRAEAGRAISWTFTPPIMLGRWMPGDYNAANSAEAILASVASRQGASEQLLWSLSSLTARDGRDIGDIRRTLREWRADFARKRPGLETDEINRIGDDLDDLSSAALAPGITIDLFQRYAELRLSRGVPPAAEGEWKPLAAHLAFLDRIREVENEDGWMRPNGNTIASWEEYLRMFPNGPKSRSASFRLLRLKVREIAPIPQVRAFFFPEAPIPGGYKHLLRPSSAVPEKVAALEAELAAHAARYPDRYVADLAMLRAALAAHRGDYTIALENLSSVLADPDHPELRMDAALYFSEISLRILDLSDRASVMDAFRKAPAAMPWLEKLVNGDTCLSRLRPLMPCLDQS</sequence>
<accession>A0ABT3G681</accession>
<evidence type="ECO:0000313" key="2">
    <source>
        <dbReference type="EMBL" id="MCW1915016.1"/>
    </source>
</evidence>
<dbReference type="PROSITE" id="PS51257">
    <property type="entry name" value="PROKAR_LIPOPROTEIN"/>
    <property type="match status" value="1"/>
</dbReference>
<proteinExistence type="predicted"/>
<reference evidence="2" key="1">
    <citation type="submission" date="2022-10" db="EMBL/GenBank/DDBJ databases">
        <title>Luteolibacter sp. GHJ8, whole genome shotgun sequencing project.</title>
        <authorList>
            <person name="Zhao G."/>
            <person name="Shen L."/>
        </authorList>
    </citation>
    <scope>NUCLEOTIDE SEQUENCE</scope>
    <source>
        <strain evidence="2">GHJ8</strain>
    </source>
</reference>